<organism evidence="1 2">
    <name type="scientific">Ureibacillus sinduriensis BLB-1 = JCM 15800</name>
    <dbReference type="NCBI Taxonomy" id="1384057"/>
    <lineage>
        <taxon>Bacteria</taxon>
        <taxon>Bacillati</taxon>
        <taxon>Bacillota</taxon>
        <taxon>Bacilli</taxon>
        <taxon>Bacillales</taxon>
        <taxon>Caryophanaceae</taxon>
        <taxon>Ureibacillus</taxon>
    </lineage>
</organism>
<evidence type="ECO:0000313" key="2">
    <source>
        <dbReference type="Proteomes" id="UP000030408"/>
    </source>
</evidence>
<dbReference type="eggNOG" id="ENOG5033P0H">
    <property type="taxonomic scope" value="Bacteria"/>
</dbReference>
<dbReference type="AlphaFoldDB" id="A0A0A3IL13"/>
<accession>A0A0A3IL13</accession>
<dbReference type="RefSeq" id="WP_036200471.1">
    <property type="nucleotide sequence ID" value="NZ_AVCY01000006.1"/>
</dbReference>
<sequence>MAKLKGKGVVMTALVAGAASFLSKKENRDNTVKFFKDMKSQLFGSRQHFDNESLKEIAETPASARSTQIRENNFVSEGGAQTALAYYNEADQKQLH</sequence>
<gene>
    <name evidence="1" type="ORF">CD33_10290</name>
</gene>
<dbReference type="EMBL" id="JPVO01000050">
    <property type="protein sequence ID" value="KGR75522.1"/>
    <property type="molecule type" value="Genomic_DNA"/>
</dbReference>
<proteinExistence type="predicted"/>
<comment type="caution">
    <text evidence="1">The sequence shown here is derived from an EMBL/GenBank/DDBJ whole genome shotgun (WGS) entry which is preliminary data.</text>
</comment>
<dbReference type="Proteomes" id="UP000030408">
    <property type="component" value="Unassembled WGS sequence"/>
</dbReference>
<name>A0A0A3IL13_9BACL</name>
<reference evidence="1 2" key="1">
    <citation type="submission" date="2014-02" db="EMBL/GenBank/DDBJ databases">
        <title>Draft genome sequence of Lysinibacillus sinduriensis JCM 15800.</title>
        <authorList>
            <person name="Zhang F."/>
            <person name="Wang G."/>
            <person name="Zhang L."/>
        </authorList>
    </citation>
    <scope>NUCLEOTIDE SEQUENCE [LARGE SCALE GENOMIC DNA]</scope>
    <source>
        <strain evidence="1 2">JCM 15800</strain>
    </source>
</reference>
<evidence type="ECO:0000313" key="1">
    <source>
        <dbReference type="EMBL" id="KGR75522.1"/>
    </source>
</evidence>
<protein>
    <submittedName>
        <fullName evidence="1">Uncharacterized protein</fullName>
    </submittedName>
</protein>
<keyword evidence="2" id="KW-1185">Reference proteome</keyword>